<feature type="compositionally biased region" description="Basic and acidic residues" evidence="1">
    <location>
        <begin position="152"/>
        <end position="163"/>
    </location>
</feature>
<accession>A0AAU8AYT2</accession>
<protein>
    <submittedName>
        <fullName evidence="2">Internal scaffolding protein</fullName>
    </submittedName>
</protein>
<evidence type="ECO:0000313" key="2">
    <source>
        <dbReference type="EMBL" id="XCD04776.1"/>
    </source>
</evidence>
<dbReference type="EMBL" id="PP511505">
    <property type="protein sequence ID" value="XCD04776.1"/>
    <property type="molecule type" value="Genomic_DNA"/>
</dbReference>
<name>A0AAU8AYT2_9VIRU</name>
<proteinExistence type="predicted"/>
<dbReference type="InterPro" id="IPR014131">
    <property type="entry name" value="Chlamydia_phage_Vp3"/>
</dbReference>
<reference evidence="2" key="1">
    <citation type="submission" date="2024-03" db="EMBL/GenBank/DDBJ databases">
        <title>Diverse circular DNA viruses in blood, oral, and fecal samples of captive lemurs.</title>
        <authorList>
            <person name="Paietta E.N."/>
            <person name="Kraberger S."/>
            <person name="Lund M.C."/>
            <person name="Custer J.M."/>
            <person name="Vargas K.M."/>
            <person name="Ehmke E.E."/>
            <person name="Yoder A.D."/>
            <person name="Varsani A."/>
        </authorList>
    </citation>
    <scope>NUCLEOTIDE SEQUENCE</scope>
    <source>
        <strain evidence="2">Duke_24FF_1165</strain>
    </source>
</reference>
<dbReference type="Pfam" id="PF09675">
    <property type="entry name" value="Chlamy_scaf"/>
    <property type="match status" value="1"/>
</dbReference>
<evidence type="ECO:0000256" key="1">
    <source>
        <dbReference type="SAM" id="MobiDB-lite"/>
    </source>
</evidence>
<sequence length="163" mass="18455">MQKSKFRTQFDRKSLPYPVTTSIVTDYQLSLAPDGKEVLVAVGEHDIYPEIQSHSKSVDINEIVLRYQRGDIDVLAQRAGMYGDFTNMPTSYAELYQSVLDAQAYFDSLPLEIRQKFDHSFSKFFTSIGTPEFEAAFSQPKVDSVEVSVNESEVKPDVEKPAE</sequence>
<feature type="region of interest" description="Disordered" evidence="1">
    <location>
        <begin position="139"/>
        <end position="163"/>
    </location>
</feature>
<organism evidence="2">
    <name type="scientific">Dulem virus 144</name>
    <dbReference type="NCBI Taxonomy" id="3145621"/>
    <lineage>
        <taxon>Viruses</taxon>
        <taxon>Monodnaviria</taxon>
        <taxon>Sangervirae</taxon>
        <taxon>Phixviricota</taxon>
        <taxon>Malgrandaviricetes</taxon>
        <taxon>Petitvirales</taxon>
        <taxon>Microviridae</taxon>
        <taxon>Microvirus</taxon>
    </lineage>
</organism>